<name>A0ABV8AB36_9DEIO</name>
<evidence type="ECO:0000313" key="3">
    <source>
        <dbReference type="Proteomes" id="UP001595748"/>
    </source>
</evidence>
<dbReference type="RefSeq" id="WP_380080864.1">
    <property type="nucleotide sequence ID" value="NZ_JBHRZF010000218.1"/>
</dbReference>
<organism evidence="2 3">
    <name type="scientific">Deinococcus antarcticus</name>
    <dbReference type="NCBI Taxonomy" id="1298767"/>
    <lineage>
        <taxon>Bacteria</taxon>
        <taxon>Thermotogati</taxon>
        <taxon>Deinococcota</taxon>
        <taxon>Deinococci</taxon>
        <taxon>Deinococcales</taxon>
        <taxon>Deinococcaceae</taxon>
        <taxon>Deinococcus</taxon>
    </lineage>
</organism>
<reference evidence="3" key="1">
    <citation type="journal article" date="2019" name="Int. J. Syst. Evol. Microbiol.">
        <title>The Global Catalogue of Microorganisms (GCM) 10K type strain sequencing project: providing services to taxonomists for standard genome sequencing and annotation.</title>
        <authorList>
            <consortium name="The Broad Institute Genomics Platform"/>
            <consortium name="The Broad Institute Genome Sequencing Center for Infectious Disease"/>
            <person name="Wu L."/>
            <person name="Ma J."/>
        </authorList>
    </citation>
    <scope>NUCLEOTIDE SEQUENCE [LARGE SCALE GENOMIC DNA]</scope>
    <source>
        <strain evidence="3">CCTCC AB 2013263</strain>
    </source>
</reference>
<keyword evidence="1" id="KW-0732">Signal</keyword>
<dbReference type="Proteomes" id="UP001595748">
    <property type="component" value="Unassembled WGS sequence"/>
</dbReference>
<comment type="caution">
    <text evidence="2">The sequence shown here is derived from an EMBL/GenBank/DDBJ whole genome shotgun (WGS) entry which is preliminary data.</text>
</comment>
<proteinExistence type="predicted"/>
<evidence type="ECO:0008006" key="4">
    <source>
        <dbReference type="Google" id="ProtNLM"/>
    </source>
</evidence>
<evidence type="ECO:0000313" key="2">
    <source>
        <dbReference type="EMBL" id="MFC3862927.1"/>
    </source>
</evidence>
<accession>A0ABV8AB36</accession>
<dbReference type="PROSITE" id="PS51257">
    <property type="entry name" value="PROKAR_LIPOPROTEIN"/>
    <property type="match status" value="1"/>
</dbReference>
<dbReference type="EMBL" id="JBHRZF010000218">
    <property type="protein sequence ID" value="MFC3862927.1"/>
    <property type="molecule type" value="Genomic_DNA"/>
</dbReference>
<gene>
    <name evidence="2" type="ORF">ACFOPQ_19375</name>
</gene>
<evidence type="ECO:0000256" key="1">
    <source>
        <dbReference type="SAM" id="SignalP"/>
    </source>
</evidence>
<protein>
    <recommendedName>
        <fullName evidence="4">Lipoprotein</fullName>
    </recommendedName>
</protein>
<feature type="chain" id="PRO_5045770085" description="Lipoprotein" evidence="1">
    <location>
        <begin position="17"/>
        <end position="190"/>
    </location>
</feature>
<sequence>MKKLLLAAIAATGLLASCGGPEVNQDGASIEMTGIKTEYRTASGQYVACDETSLGATKTQVAVYFTAAGTISSVDIGLKGQTTSAYDANYTVTYTGSQLAQTGGNSFKAVFDADSTVGLLPQAITVTPAARTVKIVSVSSTDWVGGGFYADLQLNTPYGSDTASTSSLGTLGNIPVYSYCTVIGTTSEEL</sequence>
<keyword evidence="3" id="KW-1185">Reference proteome</keyword>
<feature type="signal peptide" evidence="1">
    <location>
        <begin position="1"/>
        <end position="16"/>
    </location>
</feature>